<organism evidence="2 3">
    <name type="scientific">Streptomyces parvus</name>
    <dbReference type="NCBI Taxonomy" id="66428"/>
    <lineage>
        <taxon>Bacteria</taxon>
        <taxon>Bacillati</taxon>
        <taxon>Actinomycetota</taxon>
        <taxon>Actinomycetes</taxon>
        <taxon>Kitasatosporales</taxon>
        <taxon>Streptomycetaceae</taxon>
        <taxon>Streptomyces</taxon>
    </lineage>
</organism>
<feature type="region of interest" description="Disordered" evidence="1">
    <location>
        <begin position="136"/>
        <end position="206"/>
    </location>
</feature>
<feature type="compositionally biased region" description="Polar residues" evidence="1">
    <location>
        <begin position="194"/>
        <end position="206"/>
    </location>
</feature>
<dbReference type="Proteomes" id="UP000323242">
    <property type="component" value="Unassembled WGS sequence"/>
</dbReference>
<sequence>MSKQQHKLGSKPHRRELREQTKALGFPEERICAAVAEALERTCHMRPRQAWRLACELALDEAADRYNTVVDDCRSRMRGSRIWDYEQWPRRGVRPTVNVLRSLAEVYGTTWVTLVDVEDLQHMPEEERELYHRRAAAGGEEPRDAAPRADPAPRQAQTPEQEHAPAQRYARAPVRSSPPADVWTPASEPAPTQEADTATGHSCRETAQSAENALGLARFLATTNVDEVSLAQLEAELLSISRACLHASPYPLFLQLTTLHEHIAELLRGHQRPTQTRTLHALVAKCSSLMAWVCDDLGDATAARDHAWAAWRCAGHAEHGDAQRWVRVVRSRLAFASGDFVESAQLANGGTPHSGSDGIESHLLLRRARAWARAGQDGQAREELSAWREAKARQADLGASNGIIQLQAAQEQYFVGAALLDIEDVNQALEALHLALDLFEETPVHRRSYVEHSLSRIDAAKALLTLGAADEAGKVIDPVFGLRPERRVQAILSSLDEFRALVDRRPPSGPRLVRELGVRIEEFSCQSITRTLSPCA</sequence>
<proteinExistence type="predicted"/>
<dbReference type="AlphaFoldDB" id="A0A5D4JCN3"/>
<feature type="compositionally biased region" description="Low complexity" evidence="1">
    <location>
        <begin position="148"/>
        <end position="157"/>
    </location>
</feature>
<name>A0A5D4JCN3_9ACTN</name>
<keyword evidence="3" id="KW-1185">Reference proteome</keyword>
<evidence type="ECO:0000313" key="3">
    <source>
        <dbReference type="Proteomes" id="UP000323242"/>
    </source>
</evidence>
<reference evidence="2 3" key="1">
    <citation type="submission" date="2019-08" db="EMBL/GenBank/DDBJ databases">
        <title>Draft genome for granaticin producer strain Streptomyces parvus C05.</title>
        <authorList>
            <person name="Gonzalez-Pimentel J.L."/>
        </authorList>
    </citation>
    <scope>NUCLEOTIDE SEQUENCE [LARGE SCALE GENOMIC DNA]</scope>
    <source>
        <strain evidence="2 3">C05</strain>
    </source>
</reference>
<feature type="region of interest" description="Disordered" evidence="1">
    <location>
        <begin position="1"/>
        <end position="20"/>
    </location>
</feature>
<dbReference type="EMBL" id="VSZQ01000093">
    <property type="protein sequence ID" value="TYR62726.1"/>
    <property type="molecule type" value="Genomic_DNA"/>
</dbReference>
<evidence type="ECO:0000256" key="1">
    <source>
        <dbReference type="SAM" id="MobiDB-lite"/>
    </source>
</evidence>
<evidence type="ECO:0008006" key="4">
    <source>
        <dbReference type="Google" id="ProtNLM"/>
    </source>
</evidence>
<feature type="compositionally biased region" description="Basic residues" evidence="1">
    <location>
        <begin position="1"/>
        <end position="15"/>
    </location>
</feature>
<dbReference type="RefSeq" id="WP_148903195.1">
    <property type="nucleotide sequence ID" value="NZ_VSZQ01000093.1"/>
</dbReference>
<protein>
    <recommendedName>
        <fullName evidence="4">XRE family transcriptional regulator</fullName>
    </recommendedName>
</protein>
<accession>A0A5D4JCN3</accession>
<evidence type="ECO:0000313" key="2">
    <source>
        <dbReference type="EMBL" id="TYR62726.1"/>
    </source>
</evidence>
<gene>
    <name evidence="2" type="ORF">FY004_18405</name>
</gene>
<comment type="caution">
    <text evidence="2">The sequence shown here is derived from an EMBL/GenBank/DDBJ whole genome shotgun (WGS) entry which is preliminary data.</text>
</comment>